<dbReference type="InterPro" id="IPR029058">
    <property type="entry name" value="AB_hydrolase_fold"/>
</dbReference>
<comment type="similarity">
    <text evidence="1">Belongs to the AB hydrolase superfamily.</text>
</comment>
<organism evidence="4 5">
    <name type="scientific">Nezara viridula</name>
    <name type="common">Southern green stink bug</name>
    <name type="synonym">Cimex viridulus</name>
    <dbReference type="NCBI Taxonomy" id="85310"/>
    <lineage>
        <taxon>Eukaryota</taxon>
        <taxon>Metazoa</taxon>
        <taxon>Ecdysozoa</taxon>
        <taxon>Arthropoda</taxon>
        <taxon>Hexapoda</taxon>
        <taxon>Insecta</taxon>
        <taxon>Pterygota</taxon>
        <taxon>Neoptera</taxon>
        <taxon>Paraneoptera</taxon>
        <taxon>Hemiptera</taxon>
        <taxon>Heteroptera</taxon>
        <taxon>Panheteroptera</taxon>
        <taxon>Pentatomomorpha</taxon>
        <taxon>Pentatomoidea</taxon>
        <taxon>Pentatomidae</taxon>
        <taxon>Pentatominae</taxon>
        <taxon>Nezara</taxon>
    </lineage>
</organism>
<dbReference type="SUPFAM" id="SSF53474">
    <property type="entry name" value="alpha/beta-Hydrolases"/>
    <property type="match status" value="1"/>
</dbReference>
<evidence type="ECO:0000313" key="4">
    <source>
        <dbReference type="EMBL" id="CAH1390639.1"/>
    </source>
</evidence>
<dbReference type="EMBL" id="OV725077">
    <property type="protein sequence ID" value="CAH1390639.1"/>
    <property type="molecule type" value="Genomic_DNA"/>
</dbReference>
<sequence length="290" mass="33346">MNCHFFIAGKWWGCRQTQPIVTTHGLYDNAGSFDTLLPLLNIKSVLCLDLPGHGLSSHFPKGLSVQFHQYLFTLRYIFTQYFKWDKVSLMGHSFGSSVVFTYAGIYPEHIERMVNLDCFRIWTAGDVSKFVEDYRVSTEDCNYDLENENDGQGFSWEETVSKLFEGRRQTGLPISRKSCEIIAQRGAVKIAENKYRFTHDKRLKFRTVGRCTDKMLSELAERISFDVLNIVAKNGITIHFSKSDLNLWRDHLKKIDKGGNLINVTVDGGHHVHLENPEVVAPLINDFFKR</sequence>
<evidence type="ECO:0000256" key="1">
    <source>
        <dbReference type="ARBA" id="ARBA00008645"/>
    </source>
</evidence>
<proteinExistence type="inferred from homology"/>
<keyword evidence="5" id="KW-1185">Reference proteome</keyword>
<feature type="domain" description="AB hydrolase-1" evidence="3">
    <location>
        <begin position="19"/>
        <end position="117"/>
    </location>
</feature>
<dbReference type="PANTHER" id="PTHR43798">
    <property type="entry name" value="MONOACYLGLYCEROL LIPASE"/>
    <property type="match status" value="1"/>
</dbReference>
<accession>A0A9P0DYX1</accession>
<evidence type="ECO:0000256" key="2">
    <source>
        <dbReference type="ARBA" id="ARBA00022801"/>
    </source>
</evidence>
<dbReference type="Pfam" id="PF00561">
    <property type="entry name" value="Abhydrolase_1"/>
    <property type="match status" value="1"/>
</dbReference>
<evidence type="ECO:0000259" key="3">
    <source>
        <dbReference type="Pfam" id="PF00561"/>
    </source>
</evidence>
<dbReference type="GO" id="GO:0016020">
    <property type="term" value="C:membrane"/>
    <property type="evidence" value="ECO:0007669"/>
    <property type="project" value="TreeGrafter"/>
</dbReference>
<reference evidence="4" key="1">
    <citation type="submission" date="2022-01" db="EMBL/GenBank/DDBJ databases">
        <authorList>
            <person name="King R."/>
        </authorList>
    </citation>
    <scope>NUCLEOTIDE SEQUENCE</scope>
</reference>
<name>A0A9P0DYX1_NEZVI</name>
<dbReference type="InterPro" id="IPR000073">
    <property type="entry name" value="AB_hydrolase_1"/>
</dbReference>
<evidence type="ECO:0000313" key="5">
    <source>
        <dbReference type="Proteomes" id="UP001152798"/>
    </source>
</evidence>
<dbReference type="InterPro" id="IPR050266">
    <property type="entry name" value="AB_hydrolase_sf"/>
</dbReference>
<dbReference type="AlphaFoldDB" id="A0A9P0DYX1"/>
<dbReference type="GO" id="GO:0016787">
    <property type="term" value="F:hydrolase activity"/>
    <property type="evidence" value="ECO:0007669"/>
    <property type="project" value="UniProtKB-KW"/>
</dbReference>
<gene>
    <name evidence="4" type="ORF">NEZAVI_LOCUS1816</name>
</gene>
<protein>
    <recommendedName>
        <fullName evidence="3">AB hydrolase-1 domain-containing protein</fullName>
    </recommendedName>
</protein>
<dbReference type="PANTHER" id="PTHR43798:SF14">
    <property type="entry name" value="SERINE HYDROLASE-LIKE PROTEIN DDB_G0286239"/>
    <property type="match status" value="1"/>
</dbReference>
<keyword evidence="2" id="KW-0378">Hydrolase</keyword>
<dbReference type="Proteomes" id="UP001152798">
    <property type="component" value="Chromosome 1"/>
</dbReference>
<dbReference type="OrthoDB" id="190201at2759"/>
<dbReference type="Gene3D" id="3.40.50.1820">
    <property type="entry name" value="alpha/beta hydrolase"/>
    <property type="match status" value="1"/>
</dbReference>